<proteinExistence type="predicted"/>
<keyword evidence="1" id="KW-0472">Membrane</keyword>
<evidence type="ECO:0000313" key="3">
    <source>
        <dbReference type="Proteomes" id="UP000199614"/>
    </source>
</evidence>
<sequence>MVPTDRRPEASGPAGAVIPSDGALRRAGALVTAWFGMLWALTGATALPAPLPVVIASVALSVTCTIIALRARPASRRRGLSDRWRVRYRTIGIVQGVAIALVVAVAVALAAPGLIAPVVCLVVGVHFLPLARVVDQPEYRLTGVALVVVGLAGVVVLAVAGPDAARALSGIGAAITLWVTSCVVARGSLPAPGGDGTPGRTVRGAP</sequence>
<dbReference type="RefSeq" id="WP_177238632.1">
    <property type="nucleotide sequence ID" value="NZ_FOUY01000025.1"/>
</dbReference>
<feature type="transmembrane region" description="Helical" evidence="1">
    <location>
        <begin position="167"/>
        <end position="185"/>
    </location>
</feature>
<keyword evidence="3" id="KW-1185">Reference proteome</keyword>
<gene>
    <name evidence="2" type="ORF">SAMN05216207_102514</name>
</gene>
<accession>A0A1I5D423</accession>
<name>A0A1I5D423_PSUAM</name>
<feature type="transmembrane region" description="Helical" evidence="1">
    <location>
        <begin position="115"/>
        <end position="134"/>
    </location>
</feature>
<protein>
    <submittedName>
        <fullName evidence="2">Uncharacterized protein</fullName>
    </submittedName>
</protein>
<keyword evidence="1" id="KW-0812">Transmembrane</keyword>
<dbReference type="AlphaFoldDB" id="A0A1I5D423"/>
<organism evidence="2 3">
    <name type="scientific">Pseudonocardia ammonioxydans</name>
    <dbReference type="NCBI Taxonomy" id="260086"/>
    <lineage>
        <taxon>Bacteria</taxon>
        <taxon>Bacillati</taxon>
        <taxon>Actinomycetota</taxon>
        <taxon>Actinomycetes</taxon>
        <taxon>Pseudonocardiales</taxon>
        <taxon>Pseudonocardiaceae</taxon>
        <taxon>Pseudonocardia</taxon>
    </lineage>
</organism>
<feature type="transmembrane region" description="Helical" evidence="1">
    <location>
        <begin position="27"/>
        <end position="47"/>
    </location>
</feature>
<feature type="transmembrane region" description="Helical" evidence="1">
    <location>
        <begin position="141"/>
        <end position="161"/>
    </location>
</feature>
<dbReference type="Proteomes" id="UP000199614">
    <property type="component" value="Unassembled WGS sequence"/>
</dbReference>
<feature type="transmembrane region" description="Helical" evidence="1">
    <location>
        <begin position="53"/>
        <end position="71"/>
    </location>
</feature>
<evidence type="ECO:0000313" key="2">
    <source>
        <dbReference type="EMBL" id="SFN93965.1"/>
    </source>
</evidence>
<reference evidence="2 3" key="1">
    <citation type="submission" date="2016-10" db="EMBL/GenBank/DDBJ databases">
        <authorList>
            <person name="de Groot N.N."/>
        </authorList>
    </citation>
    <scope>NUCLEOTIDE SEQUENCE [LARGE SCALE GENOMIC DNA]</scope>
    <source>
        <strain evidence="2 3">CGMCC 4.1877</strain>
    </source>
</reference>
<keyword evidence="1" id="KW-1133">Transmembrane helix</keyword>
<dbReference type="STRING" id="260086.SAMN05216207_102514"/>
<evidence type="ECO:0000256" key="1">
    <source>
        <dbReference type="SAM" id="Phobius"/>
    </source>
</evidence>
<dbReference type="EMBL" id="FOUY01000025">
    <property type="protein sequence ID" value="SFN93965.1"/>
    <property type="molecule type" value="Genomic_DNA"/>
</dbReference>